<sequence length="60" mass="6861">MEVETYIFLKVIFKEPSLFFGSQAALSWSFMPHGIPSSAMELLTHLIELETNCTTRNIHC</sequence>
<accession>A0A1V2VTS7</accession>
<dbReference type="Proteomes" id="UP000188543">
    <property type="component" value="Unassembled WGS sequence"/>
</dbReference>
<dbReference type="AlphaFoldDB" id="A0A1V2VTS7"/>
<gene>
    <name evidence="1" type="ORF">A8E72_33990</name>
</gene>
<organism evidence="1 2">
    <name type="scientific">Burkholderia cenocepacia</name>
    <dbReference type="NCBI Taxonomy" id="95486"/>
    <lineage>
        <taxon>Bacteria</taxon>
        <taxon>Pseudomonadati</taxon>
        <taxon>Pseudomonadota</taxon>
        <taxon>Betaproteobacteria</taxon>
        <taxon>Burkholderiales</taxon>
        <taxon>Burkholderiaceae</taxon>
        <taxon>Burkholderia</taxon>
        <taxon>Burkholderia cepacia complex</taxon>
    </lineage>
</organism>
<name>A0A1V2VTS7_9BURK</name>
<evidence type="ECO:0000313" key="2">
    <source>
        <dbReference type="Proteomes" id="UP000188543"/>
    </source>
</evidence>
<comment type="caution">
    <text evidence="1">The sequence shown here is derived from an EMBL/GenBank/DDBJ whole genome shotgun (WGS) entry which is preliminary data.</text>
</comment>
<reference evidence="1 2" key="1">
    <citation type="submission" date="2016-08" db="EMBL/GenBank/DDBJ databases">
        <authorList>
            <person name="Seilhamer J.J."/>
        </authorList>
    </citation>
    <scope>NUCLEOTIDE SEQUENCE [LARGE SCALE GENOMIC DNA]</scope>
    <source>
        <strain evidence="1 2">VC14762</strain>
    </source>
</reference>
<protein>
    <submittedName>
        <fullName evidence="1">Uncharacterized protein</fullName>
    </submittedName>
</protein>
<evidence type="ECO:0000313" key="1">
    <source>
        <dbReference type="EMBL" id="ONU76325.1"/>
    </source>
</evidence>
<dbReference type="EMBL" id="MUTJ01000100">
    <property type="protein sequence ID" value="ONU76325.1"/>
    <property type="molecule type" value="Genomic_DNA"/>
</dbReference>
<proteinExistence type="predicted"/>